<dbReference type="InterPro" id="IPR021467">
    <property type="entry name" value="DUF3119"/>
</dbReference>
<feature type="signal peptide" evidence="2">
    <location>
        <begin position="1"/>
        <end position="19"/>
    </location>
</feature>
<proteinExistence type="predicted"/>
<comment type="caution">
    <text evidence="3">The sequence shown here is derived from an EMBL/GenBank/DDBJ whole genome shotgun (WGS) entry which is preliminary data.</text>
</comment>
<dbReference type="Pfam" id="PF11317">
    <property type="entry name" value="DUF3119"/>
    <property type="match status" value="1"/>
</dbReference>
<dbReference type="PANTHER" id="PTHR35550:SF2">
    <property type="entry name" value="OS05G0401200 PROTEIN"/>
    <property type="match status" value="1"/>
</dbReference>
<evidence type="ECO:0000313" key="4">
    <source>
        <dbReference type="Proteomes" id="UP001530400"/>
    </source>
</evidence>
<feature type="transmembrane region" description="Helical" evidence="1">
    <location>
        <begin position="92"/>
        <end position="112"/>
    </location>
</feature>
<sequence length="227" mass="24317">MLSLLSTLLLLLGCSATHGFTTTPYVKATSSGKQVPIGKPSSFVQTPYRSVASTTSLAAAGPIEVIAPSYNLAIGSLALASIFLIPGSPLKSTLSTILGGIPLALFGLFLAYQTTNIRFTFDDKNFSLVKANMESSGENFVVGGDNVWAYDKFVNYDIFPSRSFPILVYFKEQQTPEENWNIGPGEKANSPEAIANGAVPGQVHFFPAIANTEDIIKGFEKHNCAKL</sequence>
<evidence type="ECO:0000256" key="2">
    <source>
        <dbReference type="SAM" id="SignalP"/>
    </source>
</evidence>
<evidence type="ECO:0000313" key="3">
    <source>
        <dbReference type="EMBL" id="KAL3803079.1"/>
    </source>
</evidence>
<dbReference type="EMBL" id="JALLPJ020000079">
    <property type="protein sequence ID" value="KAL3803079.1"/>
    <property type="molecule type" value="Genomic_DNA"/>
</dbReference>
<dbReference type="AlphaFoldDB" id="A0ABD3QRS1"/>
<gene>
    <name evidence="3" type="ORF">ACHAWO_010645</name>
</gene>
<protein>
    <submittedName>
        <fullName evidence="3">Uncharacterized protein</fullName>
    </submittedName>
</protein>
<dbReference type="Proteomes" id="UP001530400">
    <property type="component" value="Unassembled WGS sequence"/>
</dbReference>
<reference evidence="3 4" key="1">
    <citation type="submission" date="2024-10" db="EMBL/GenBank/DDBJ databases">
        <title>Updated reference genomes for cyclostephanoid diatoms.</title>
        <authorList>
            <person name="Roberts W.R."/>
            <person name="Alverson A.J."/>
        </authorList>
    </citation>
    <scope>NUCLEOTIDE SEQUENCE [LARGE SCALE GENOMIC DNA]</scope>
    <source>
        <strain evidence="3 4">AJA010-31</strain>
    </source>
</reference>
<feature type="chain" id="PRO_5044843143" evidence="2">
    <location>
        <begin position="20"/>
        <end position="227"/>
    </location>
</feature>
<keyword evidence="4" id="KW-1185">Reference proteome</keyword>
<keyword evidence="1" id="KW-1133">Transmembrane helix</keyword>
<accession>A0ABD3QRS1</accession>
<dbReference type="PANTHER" id="PTHR35550">
    <property type="match status" value="1"/>
</dbReference>
<name>A0ABD3QRS1_9STRA</name>
<evidence type="ECO:0000256" key="1">
    <source>
        <dbReference type="SAM" id="Phobius"/>
    </source>
</evidence>
<keyword evidence="1" id="KW-0812">Transmembrane</keyword>
<organism evidence="3 4">
    <name type="scientific">Cyclotella atomus</name>
    <dbReference type="NCBI Taxonomy" id="382360"/>
    <lineage>
        <taxon>Eukaryota</taxon>
        <taxon>Sar</taxon>
        <taxon>Stramenopiles</taxon>
        <taxon>Ochrophyta</taxon>
        <taxon>Bacillariophyta</taxon>
        <taxon>Coscinodiscophyceae</taxon>
        <taxon>Thalassiosirophycidae</taxon>
        <taxon>Stephanodiscales</taxon>
        <taxon>Stephanodiscaceae</taxon>
        <taxon>Cyclotella</taxon>
    </lineage>
</organism>
<keyword evidence="1" id="KW-0472">Membrane</keyword>
<keyword evidence="2" id="KW-0732">Signal</keyword>